<dbReference type="InterPro" id="IPR053168">
    <property type="entry name" value="Glutamic_endopeptidase"/>
</dbReference>
<dbReference type="PROSITE" id="PS52045">
    <property type="entry name" value="NEPROSIN_PEP_CD"/>
    <property type="match status" value="1"/>
</dbReference>
<accession>W9RT31</accession>
<keyword evidence="3" id="KW-1185">Reference proteome</keyword>
<dbReference type="EMBL" id="KE345588">
    <property type="protein sequence ID" value="EXC07671.1"/>
    <property type="molecule type" value="Genomic_DNA"/>
</dbReference>
<dbReference type="InterPro" id="IPR025521">
    <property type="entry name" value="Neprosin_propep"/>
</dbReference>
<gene>
    <name evidence="2" type="ORF">L484_003115</name>
</gene>
<dbReference type="AlphaFoldDB" id="W9RT31"/>
<proteinExistence type="predicted"/>
<sequence>MGFENHKTVFRSCGILALITLYHLNPVEFAYGRNIASGRHDLELVKHKGTFKSIESKNGEVIDCVDIYKQPAFDHPLLKNHTIEMHPSSNQNVVESENDQITPYLQEWHENGECPEGTIPIVRTLKSVYPRKAILNISIDRIGHHQFGAPTGHEYAQVTFNGGKYYGVQANINVWTPTTYSSEYSLAQLWVLSGEGENLNSVEAGWMRDGYQNSGCYNLDCPGFVQVNRRFALDYKINRVSTYNGPQFNIPITIFKNKVSGHWWLQILNTSIGYWPDSIFTTLRDGSNTINCGGEIINNEAGGRHTQTDMGSGHFPIEGFKRASYFSNIKYMDGNGEFKDPEQLIPYATKPSCYDLHVGEDKSTSSGTYFYFGGPGYSDICQN</sequence>
<dbReference type="Pfam" id="PF14365">
    <property type="entry name" value="Neprosin_AP"/>
    <property type="match status" value="1"/>
</dbReference>
<dbReference type="Pfam" id="PF03080">
    <property type="entry name" value="Neprosin"/>
    <property type="match status" value="1"/>
</dbReference>
<evidence type="ECO:0000313" key="3">
    <source>
        <dbReference type="Proteomes" id="UP000030645"/>
    </source>
</evidence>
<dbReference type="STRING" id="981085.W9RT31"/>
<organism evidence="2 3">
    <name type="scientific">Morus notabilis</name>
    <dbReference type="NCBI Taxonomy" id="981085"/>
    <lineage>
        <taxon>Eukaryota</taxon>
        <taxon>Viridiplantae</taxon>
        <taxon>Streptophyta</taxon>
        <taxon>Embryophyta</taxon>
        <taxon>Tracheophyta</taxon>
        <taxon>Spermatophyta</taxon>
        <taxon>Magnoliopsida</taxon>
        <taxon>eudicotyledons</taxon>
        <taxon>Gunneridae</taxon>
        <taxon>Pentapetalae</taxon>
        <taxon>rosids</taxon>
        <taxon>fabids</taxon>
        <taxon>Rosales</taxon>
        <taxon>Moraceae</taxon>
        <taxon>Moreae</taxon>
        <taxon>Morus</taxon>
    </lineage>
</organism>
<dbReference type="PANTHER" id="PTHR31589:SF221">
    <property type="entry name" value="LIGASE, PUTATIVE (DUF239)-RELATED"/>
    <property type="match status" value="1"/>
</dbReference>
<evidence type="ECO:0000313" key="2">
    <source>
        <dbReference type="EMBL" id="EXC07671.1"/>
    </source>
</evidence>
<reference evidence="3" key="1">
    <citation type="submission" date="2013-01" db="EMBL/GenBank/DDBJ databases">
        <title>Draft Genome Sequence of a Mulberry Tree, Morus notabilis C.K. Schneid.</title>
        <authorList>
            <person name="He N."/>
            <person name="Zhao S."/>
        </authorList>
    </citation>
    <scope>NUCLEOTIDE SEQUENCE</scope>
</reference>
<dbReference type="PANTHER" id="PTHR31589">
    <property type="entry name" value="PROTEIN, PUTATIVE (DUF239)-RELATED-RELATED"/>
    <property type="match status" value="1"/>
</dbReference>
<dbReference type="Proteomes" id="UP000030645">
    <property type="component" value="Unassembled WGS sequence"/>
</dbReference>
<protein>
    <recommendedName>
        <fullName evidence="1">Neprosin PEP catalytic domain-containing protein</fullName>
    </recommendedName>
</protein>
<dbReference type="InterPro" id="IPR004314">
    <property type="entry name" value="Neprosin"/>
</dbReference>
<feature type="domain" description="Neprosin PEP catalytic" evidence="1">
    <location>
        <begin position="146"/>
        <end position="382"/>
    </location>
</feature>
<name>W9RT31_9ROSA</name>
<dbReference type="eggNOG" id="ENOG502QVB2">
    <property type="taxonomic scope" value="Eukaryota"/>
</dbReference>
<evidence type="ECO:0000259" key="1">
    <source>
        <dbReference type="PROSITE" id="PS52045"/>
    </source>
</evidence>